<dbReference type="STRING" id="501010.NOSIN_04255"/>
<name>A0A1V3BYC9_9ACTN</name>
<dbReference type="InterPro" id="IPR011013">
    <property type="entry name" value="Gal_mutarotase_sf_dom"/>
</dbReference>
<sequence>MGDVIELHAGEYRAGIDHTGAALRSLTWRGRDVVWPYGADGPTAFQGQVLAPWPNRVTEKGYRFGGAEYHLEPNDPATGTAIHGLVHDRTWSPESVSGDAATLRLDFEGTPGFPFPLELSVTHRLTGDGLEVTTTARNRGGSPAPFGLGFHPYLTLGEPLSALAERGELTLEVTAGARQPVDEQMLPSGAPVPVDGGPLDFRPPGRGLGDTVLDTAFTALERDGDGRAWVRASGPEHRVSLWCDSSFGWLQLFSADTLGGADHRAHLAAEPMTCPPNALATGTDLIVLAPGESTGHTFGITAEARG</sequence>
<dbReference type="OrthoDB" id="4739604at2"/>
<dbReference type="SUPFAM" id="SSF74650">
    <property type="entry name" value="Galactose mutarotase-like"/>
    <property type="match status" value="1"/>
</dbReference>
<dbReference type="EMBL" id="MCOK01000001">
    <property type="protein sequence ID" value="OOC53130.1"/>
    <property type="molecule type" value="Genomic_DNA"/>
</dbReference>
<dbReference type="Proteomes" id="UP000189004">
    <property type="component" value="Unassembled WGS sequence"/>
</dbReference>
<dbReference type="RefSeq" id="WP_077689485.1">
    <property type="nucleotide sequence ID" value="NZ_JACCHL010000001.1"/>
</dbReference>
<accession>A0A1V3BYC9</accession>
<dbReference type="GO" id="GO:0006006">
    <property type="term" value="P:glucose metabolic process"/>
    <property type="evidence" value="ECO:0007669"/>
    <property type="project" value="TreeGrafter"/>
</dbReference>
<dbReference type="Gene3D" id="2.70.98.10">
    <property type="match status" value="1"/>
</dbReference>
<dbReference type="InterPro" id="IPR037480">
    <property type="entry name" value="YihR-like"/>
</dbReference>
<dbReference type="InterPro" id="IPR014718">
    <property type="entry name" value="GH-type_carb-bd"/>
</dbReference>
<gene>
    <name evidence="1" type="ORF">NOSIN_04255</name>
</gene>
<keyword evidence="2" id="KW-1185">Reference proteome</keyword>
<dbReference type="PANTHER" id="PTHR10091:SF0">
    <property type="entry name" value="GALACTOSE MUTAROTASE"/>
    <property type="match status" value="1"/>
</dbReference>
<proteinExistence type="predicted"/>
<reference evidence="2" key="1">
    <citation type="submission" date="2016-08" db="EMBL/GenBank/DDBJ databases">
        <authorList>
            <person name="Tokovenko B."/>
            <person name="Kalinowski J."/>
        </authorList>
    </citation>
    <scope>NUCLEOTIDE SEQUENCE [LARGE SCALE GENOMIC DNA]</scope>
    <source>
        <strain evidence="2">UTMC102</strain>
    </source>
</reference>
<dbReference type="PANTHER" id="PTHR10091">
    <property type="entry name" value="ALDOSE-1-EPIMERASE"/>
    <property type="match status" value="1"/>
</dbReference>
<dbReference type="GO" id="GO:0004034">
    <property type="term" value="F:aldose 1-epimerase activity"/>
    <property type="evidence" value="ECO:0007669"/>
    <property type="project" value="TreeGrafter"/>
</dbReference>
<dbReference type="GO" id="GO:0030246">
    <property type="term" value="F:carbohydrate binding"/>
    <property type="evidence" value="ECO:0007669"/>
    <property type="project" value="InterPro"/>
</dbReference>
<evidence type="ECO:0000313" key="2">
    <source>
        <dbReference type="Proteomes" id="UP000189004"/>
    </source>
</evidence>
<evidence type="ECO:0000313" key="1">
    <source>
        <dbReference type="EMBL" id="OOC53130.1"/>
    </source>
</evidence>
<dbReference type="GO" id="GO:0033499">
    <property type="term" value="P:galactose catabolic process via UDP-galactose, Leloir pathway"/>
    <property type="evidence" value="ECO:0007669"/>
    <property type="project" value="TreeGrafter"/>
</dbReference>
<protein>
    <submittedName>
        <fullName evidence="1">Aldose epimerase</fullName>
    </submittedName>
</protein>
<dbReference type="CDD" id="cd09022">
    <property type="entry name" value="Aldose_epim_Ec_YihR"/>
    <property type="match status" value="1"/>
</dbReference>
<organism evidence="1 2">
    <name type="scientific">Nocardiopsis sinuspersici</name>
    <dbReference type="NCBI Taxonomy" id="501010"/>
    <lineage>
        <taxon>Bacteria</taxon>
        <taxon>Bacillati</taxon>
        <taxon>Actinomycetota</taxon>
        <taxon>Actinomycetes</taxon>
        <taxon>Streptosporangiales</taxon>
        <taxon>Nocardiopsidaceae</taxon>
        <taxon>Nocardiopsis</taxon>
    </lineage>
</organism>
<dbReference type="Pfam" id="PF01263">
    <property type="entry name" value="Aldose_epim"/>
    <property type="match status" value="1"/>
</dbReference>
<dbReference type="InterPro" id="IPR008183">
    <property type="entry name" value="Aldose_1/G6P_1-epimerase"/>
</dbReference>
<comment type="caution">
    <text evidence="1">The sequence shown here is derived from an EMBL/GenBank/DDBJ whole genome shotgun (WGS) entry which is preliminary data.</text>
</comment>
<dbReference type="AlphaFoldDB" id="A0A1V3BYC9"/>